<reference evidence="2" key="2">
    <citation type="submission" date="2020-11" db="EMBL/GenBank/DDBJ databases">
        <authorList>
            <person name="McCartney M.A."/>
            <person name="Auch B."/>
            <person name="Kono T."/>
            <person name="Mallez S."/>
            <person name="Becker A."/>
            <person name="Gohl D.M."/>
            <person name="Silverstein K.A.T."/>
            <person name="Koren S."/>
            <person name="Bechman K.B."/>
            <person name="Herman A."/>
            <person name="Abrahante J.E."/>
            <person name="Garbe J."/>
        </authorList>
    </citation>
    <scope>NUCLEOTIDE SEQUENCE</scope>
    <source>
        <strain evidence="2">Duluth1</strain>
        <tissue evidence="2">Whole animal</tissue>
    </source>
</reference>
<dbReference type="AlphaFoldDB" id="A0A9D4J980"/>
<keyword evidence="1" id="KW-1133">Transmembrane helix</keyword>
<evidence type="ECO:0000256" key="1">
    <source>
        <dbReference type="SAM" id="Phobius"/>
    </source>
</evidence>
<sequence>MAGVGIEDIYSREDGPDKTKVLEENTALLLEIAQLCNRPDRKTPEVLFLLGATGVGKSAMVNTIIKALCGKYFPKARTGHGLAATKTLTLQWFKHCGIEKFELQDLQNDAFRKCLDKFPTIIDAAGKGNENSAEFREILEWCSEASFLQAPPLLFCKISKRNKDCTQALPANLIECLNDVLKAYDRRTGLSKFDIDVFVAITKFDLVEEQSSFEIDSQEDKKITMKDFLAREREVATHFSIDGSLKHNSIRWVSYVDGHSEDNPFIENIALRFVRQMMQPGRSKHQVENEPSPVVTPRVEMTRNAERWMNETNVDVKHVLIFLFVAIFIAFLYKILSKSV</sequence>
<dbReference type="EMBL" id="JAIWYP010000007">
    <property type="protein sequence ID" value="KAH3800914.1"/>
    <property type="molecule type" value="Genomic_DNA"/>
</dbReference>
<evidence type="ECO:0000313" key="2">
    <source>
        <dbReference type="EMBL" id="KAH3800914.1"/>
    </source>
</evidence>
<proteinExistence type="predicted"/>
<protein>
    <submittedName>
        <fullName evidence="2">Uncharacterized protein</fullName>
    </submittedName>
</protein>
<organism evidence="2 3">
    <name type="scientific">Dreissena polymorpha</name>
    <name type="common">Zebra mussel</name>
    <name type="synonym">Mytilus polymorpha</name>
    <dbReference type="NCBI Taxonomy" id="45954"/>
    <lineage>
        <taxon>Eukaryota</taxon>
        <taxon>Metazoa</taxon>
        <taxon>Spiralia</taxon>
        <taxon>Lophotrochozoa</taxon>
        <taxon>Mollusca</taxon>
        <taxon>Bivalvia</taxon>
        <taxon>Autobranchia</taxon>
        <taxon>Heteroconchia</taxon>
        <taxon>Euheterodonta</taxon>
        <taxon>Imparidentia</taxon>
        <taxon>Neoheterodontei</taxon>
        <taxon>Myida</taxon>
        <taxon>Dreissenoidea</taxon>
        <taxon>Dreissenidae</taxon>
        <taxon>Dreissena</taxon>
    </lineage>
</organism>
<gene>
    <name evidence="2" type="ORF">DPMN_154557</name>
</gene>
<keyword evidence="3" id="KW-1185">Reference proteome</keyword>
<keyword evidence="1" id="KW-0812">Transmembrane</keyword>
<feature type="transmembrane region" description="Helical" evidence="1">
    <location>
        <begin position="319"/>
        <end position="336"/>
    </location>
</feature>
<keyword evidence="1" id="KW-0472">Membrane</keyword>
<reference evidence="2" key="1">
    <citation type="journal article" date="2019" name="bioRxiv">
        <title>The Genome of the Zebra Mussel, Dreissena polymorpha: A Resource for Invasive Species Research.</title>
        <authorList>
            <person name="McCartney M.A."/>
            <person name="Auch B."/>
            <person name="Kono T."/>
            <person name="Mallez S."/>
            <person name="Zhang Y."/>
            <person name="Obille A."/>
            <person name="Becker A."/>
            <person name="Abrahante J.E."/>
            <person name="Garbe J."/>
            <person name="Badalamenti J.P."/>
            <person name="Herman A."/>
            <person name="Mangelson H."/>
            <person name="Liachko I."/>
            <person name="Sullivan S."/>
            <person name="Sone E.D."/>
            <person name="Koren S."/>
            <person name="Silverstein K.A.T."/>
            <person name="Beckman K.B."/>
            <person name="Gohl D.M."/>
        </authorList>
    </citation>
    <scope>NUCLEOTIDE SEQUENCE</scope>
    <source>
        <strain evidence="2">Duluth1</strain>
        <tissue evidence="2">Whole animal</tissue>
    </source>
</reference>
<dbReference type="SUPFAM" id="SSF52540">
    <property type="entry name" value="P-loop containing nucleoside triphosphate hydrolases"/>
    <property type="match status" value="1"/>
</dbReference>
<name>A0A9D4J980_DREPO</name>
<dbReference type="InterPro" id="IPR027417">
    <property type="entry name" value="P-loop_NTPase"/>
</dbReference>
<evidence type="ECO:0000313" key="3">
    <source>
        <dbReference type="Proteomes" id="UP000828390"/>
    </source>
</evidence>
<comment type="caution">
    <text evidence="2">The sequence shown here is derived from an EMBL/GenBank/DDBJ whole genome shotgun (WGS) entry which is preliminary data.</text>
</comment>
<accession>A0A9D4J980</accession>
<dbReference type="Gene3D" id="3.40.50.300">
    <property type="entry name" value="P-loop containing nucleotide triphosphate hydrolases"/>
    <property type="match status" value="1"/>
</dbReference>
<dbReference type="Proteomes" id="UP000828390">
    <property type="component" value="Unassembled WGS sequence"/>
</dbReference>